<evidence type="ECO:0000256" key="2">
    <source>
        <dbReference type="ARBA" id="ARBA00022670"/>
    </source>
</evidence>
<dbReference type="EMBL" id="JAGKQM010000002">
    <property type="protein sequence ID" value="KAH0939131.1"/>
    <property type="molecule type" value="Genomic_DNA"/>
</dbReference>
<evidence type="ECO:0000256" key="3">
    <source>
        <dbReference type="ARBA" id="ARBA00022801"/>
    </source>
</evidence>
<dbReference type="SUPFAM" id="SSF54001">
    <property type="entry name" value="Cysteine proteinases"/>
    <property type="match status" value="1"/>
</dbReference>
<gene>
    <name evidence="6" type="ORF">HID58_006592</name>
</gene>
<keyword evidence="3" id="KW-0378">Hydrolase</keyword>
<feature type="region of interest" description="Disordered" evidence="4">
    <location>
        <begin position="501"/>
        <end position="520"/>
    </location>
</feature>
<comment type="caution">
    <text evidence="6">The sequence shown here is derived from an EMBL/GenBank/DDBJ whole genome shotgun (WGS) entry which is preliminary data.</text>
</comment>
<dbReference type="Gene3D" id="3.40.395.10">
    <property type="entry name" value="Adenoviral Proteinase, Chain A"/>
    <property type="match status" value="1"/>
</dbReference>
<sequence length="1072" mass="119952">MVCARLIDCPDSPEEEEMGPIPDMLFAGGEEPVGVRVLTYQSSSALKRIFNALEEEEVDIIRRSSFGKLIEIAEKPVFSGRFARYMLSRQLKTKKKHEVWFRCAGKPVRFSLREFAIVTGLPCGKFPKKSKMKLKKTISERPYWPSLFGKVEVGTVSSIMKMLYRKTVKDREIRIKYACLALLESVLHPTSLNMKISTEHAEAIGDLEEFFSYPWERLSFDMLMCSIKERDEVGLSQNTIAVKGFVLDLQLVMLEDVPSLTEGVQEIGSSSESDSDEIEGNGRDIFTKKQNLNPAHARNVDKRGNVYVCSILCEDSTRPIDEGSCEWSDEEEDSKVDNLVALINANHEFQTSQFRGEVRKSDVDRMRQRSKLTSKGRKSSNVQSNCERIDPGNVAALVIEKITPQLAIMDKNINSACAMVDAIEGKVVVHVDDLFVKLKEEMIKCVKDMVSAMVKDVFEAQNGPSNIPSAAPPEAAALSTHSTPARDLNANTIENVLRNLSDYSTPPRSKHMTQVNLPSTNKDDVATGFVCVTPEPETCAQSANSENRTRQISLQQRLEAHKRQEHNITDEPSFSLGLTQEEMNQGQLNMVPAEVPLRKTTSEMNVDDNIAEGQVSRKSKRQRTVPSTLVDDYQCGRHIMTRVRESQKFVFPLDSISEMERKYVQLSTKLNDKFTVNVAGLFASGKDIRLILERSRFMSAKVIDILIRVVRRSTLLHLSEEGRSSVALLDTKFVAAINKTYPKFVKSRNKEGYMFPKGLRDIFPSANDAAVHPTRYYFPCNLGNKHWVGICFDAGIGVITVLDCNISLYKERSLETDLKPIVQMLPYLARFACQPIGDDNVIQCYDVARPKFVSQNKNPSDSGLMVVLLMANHAVYGTEACKNISHERLEAEGRRAAIWMSTALRVRLAHGAWDRNDDGHWTFQRKPTALGHGLHPPEWLLESEGTRTPPTTLTSTASVEEMMSLRSWFVELTLCVSSGAEDVGYYQFLCETTLTIGGATFVFEGLADKELVASKEILEEIFSEQETVGIYKAHFQIEKAKKQGRQNAASSSVASNEVTGEGSASSPPASED</sequence>
<feature type="region of interest" description="Disordered" evidence="4">
    <location>
        <begin position="358"/>
        <end position="385"/>
    </location>
</feature>
<comment type="similarity">
    <text evidence="1">Belongs to the peptidase C48 family.</text>
</comment>
<dbReference type="Proteomes" id="UP000824890">
    <property type="component" value="Unassembled WGS sequence"/>
</dbReference>
<feature type="compositionally biased region" description="Basic and acidic residues" evidence="4">
    <location>
        <begin position="358"/>
        <end position="367"/>
    </location>
</feature>
<feature type="domain" description="Ubiquitin-like protease family profile" evidence="5">
    <location>
        <begin position="681"/>
        <end position="873"/>
    </location>
</feature>
<feature type="region of interest" description="Disordered" evidence="4">
    <location>
        <begin position="465"/>
        <end position="487"/>
    </location>
</feature>
<keyword evidence="2" id="KW-0645">Protease</keyword>
<evidence type="ECO:0000313" key="7">
    <source>
        <dbReference type="Proteomes" id="UP000824890"/>
    </source>
</evidence>
<dbReference type="PANTHER" id="PTHR48449">
    <property type="entry name" value="DUF1985 DOMAIN-CONTAINING PROTEIN"/>
    <property type="match status" value="1"/>
</dbReference>
<feature type="compositionally biased region" description="Low complexity" evidence="4">
    <location>
        <begin position="468"/>
        <end position="477"/>
    </location>
</feature>
<organism evidence="6 7">
    <name type="scientific">Brassica napus</name>
    <name type="common">Rape</name>
    <dbReference type="NCBI Taxonomy" id="3708"/>
    <lineage>
        <taxon>Eukaryota</taxon>
        <taxon>Viridiplantae</taxon>
        <taxon>Streptophyta</taxon>
        <taxon>Embryophyta</taxon>
        <taxon>Tracheophyta</taxon>
        <taxon>Spermatophyta</taxon>
        <taxon>Magnoliopsida</taxon>
        <taxon>eudicotyledons</taxon>
        <taxon>Gunneridae</taxon>
        <taxon>Pentapetalae</taxon>
        <taxon>rosids</taxon>
        <taxon>malvids</taxon>
        <taxon>Brassicales</taxon>
        <taxon>Brassicaceae</taxon>
        <taxon>Brassiceae</taxon>
        <taxon>Brassica</taxon>
    </lineage>
</organism>
<keyword evidence="7" id="KW-1185">Reference proteome</keyword>
<dbReference type="Pfam" id="PF09331">
    <property type="entry name" value="DUF1985"/>
    <property type="match status" value="1"/>
</dbReference>
<protein>
    <recommendedName>
        <fullName evidence="5">Ubiquitin-like protease family profile domain-containing protein</fullName>
    </recommendedName>
</protein>
<dbReference type="PROSITE" id="PS50600">
    <property type="entry name" value="ULP_PROTEASE"/>
    <property type="match status" value="1"/>
</dbReference>
<feature type="compositionally biased region" description="Polar residues" evidence="4">
    <location>
        <begin position="1056"/>
        <end position="1072"/>
    </location>
</feature>
<feature type="compositionally biased region" description="Basic residues" evidence="4">
    <location>
        <begin position="368"/>
        <end position="378"/>
    </location>
</feature>
<dbReference type="Pfam" id="PF02902">
    <property type="entry name" value="Peptidase_C48"/>
    <property type="match status" value="1"/>
</dbReference>
<evidence type="ECO:0000256" key="4">
    <source>
        <dbReference type="SAM" id="MobiDB-lite"/>
    </source>
</evidence>
<reference evidence="6 7" key="1">
    <citation type="submission" date="2021-05" db="EMBL/GenBank/DDBJ databases">
        <title>Genome Assembly of Synthetic Allotetraploid Brassica napus Reveals Homoeologous Exchanges between Subgenomes.</title>
        <authorList>
            <person name="Davis J.T."/>
        </authorList>
    </citation>
    <scope>NUCLEOTIDE SEQUENCE [LARGE SCALE GENOMIC DNA]</scope>
    <source>
        <strain evidence="7">cv. Da-Ae</strain>
        <tissue evidence="6">Seedling</tissue>
    </source>
</reference>
<proteinExistence type="inferred from homology"/>
<dbReference type="InterPro" id="IPR015410">
    <property type="entry name" value="DUF1985"/>
</dbReference>
<dbReference type="PANTHER" id="PTHR48449:SF2">
    <property type="entry name" value="UBIQUITIN-LIKE PROTEASE FAMILY PROFILE DOMAIN-CONTAINING PROTEIN"/>
    <property type="match status" value="1"/>
</dbReference>
<evidence type="ECO:0000259" key="5">
    <source>
        <dbReference type="PROSITE" id="PS50600"/>
    </source>
</evidence>
<evidence type="ECO:0000256" key="1">
    <source>
        <dbReference type="ARBA" id="ARBA00005234"/>
    </source>
</evidence>
<evidence type="ECO:0000313" key="6">
    <source>
        <dbReference type="EMBL" id="KAH0939131.1"/>
    </source>
</evidence>
<name>A0ABQ8EBX9_BRANA</name>
<accession>A0ABQ8EBX9</accession>
<feature type="region of interest" description="Disordered" evidence="4">
    <location>
        <begin position="1042"/>
        <end position="1072"/>
    </location>
</feature>
<dbReference type="InterPro" id="IPR038765">
    <property type="entry name" value="Papain-like_cys_pep_sf"/>
</dbReference>
<dbReference type="InterPro" id="IPR003653">
    <property type="entry name" value="Peptidase_C48_C"/>
</dbReference>